<feature type="region of interest" description="Disordered" evidence="1">
    <location>
        <begin position="18"/>
        <end position="44"/>
    </location>
</feature>
<sequence length="44" mass="4847">MALDPLLSFLSCVALPDQPESIQPTTSTNVSLEETRSDEKILEK</sequence>
<proteinExistence type="predicted"/>
<feature type="compositionally biased region" description="Basic and acidic residues" evidence="1">
    <location>
        <begin position="33"/>
        <end position="44"/>
    </location>
</feature>
<evidence type="ECO:0000256" key="1">
    <source>
        <dbReference type="SAM" id="MobiDB-lite"/>
    </source>
</evidence>
<dbReference type="Proteomes" id="UP001054252">
    <property type="component" value="Unassembled WGS sequence"/>
</dbReference>
<dbReference type="AlphaFoldDB" id="A0AAV5HDM3"/>
<reference evidence="2 3" key="1">
    <citation type="journal article" date="2021" name="Commun. Biol.">
        <title>The genome of Shorea leprosula (Dipterocarpaceae) highlights the ecological relevance of drought in aseasonal tropical rainforests.</title>
        <authorList>
            <person name="Ng K.K.S."/>
            <person name="Kobayashi M.J."/>
            <person name="Fawcett J.A."/>
            <person name="Hatakeyama M."/>
            <person name="Paape T."/>
            <person name="Ng C.H."/>
            <person name="Ang C.C."/>
            <person name="Tnah L.H."/>
            <person name="Lee C.T."/>
            <person name="Nishiyama T."/>
            <person name="Sese J."/>
            <person name="O'Brien M.J."/>
            <person name="Copetti D."/>
            <person name="Mohd Noor M.I."/>
            <person name="Ong R.C."/>
            <person name="Putra M."/>
            <person name="Sireger I.Z."/>
            <person name="Indrioko S."/>
            <person name="Kosugi Y."/>
            <person name="Izuno A."/>
            <person name="Isagi Y."/>
            <person name="Lee S.L."/>
            <person name="Shimizu K.K."/>
        </authorList>
    </citation>
    <scope>NUCLEOTIDE SEQUENCE [LARGE SCALE GENOMIC DNA]</scope>
    <source>
        <strain evidence="2">214</strain>
    </source>
</reference>
<organism evidence="2 3">
    <name type="scientific">Rubroshorea leprosula</name>
    <dbReference type="NCBI Taxonomy" id="152421"/>
    <lineage>
        <taxon>Eukaryota</taxon>
        <taxon>Viridiplantae</taxon>
        <taxon>Streptophyta</taxon>
        <taxon>Embryophyta</taxon>
        <taxon>Tracheophyta</taxon>
        <taxon>Spermatophyta</taxon>
        <taxon>Magnoliopsida</taxon>
        <taxon>eudicotyledons</taxon>
        <taxon>Gunneridae</taxon>
        <taxon>Pentapetalae</taxon>
        <taxon>rosids</taxon>
        <taxon>malvids</taxon>
        <taxon>Malvales</taxon>
        <taxon>Dipterocarpaceae</taxon>
        <taxon>Rubroshorea</taxon>
    </lineage>
</organism>
<name>A0AAV5HDM3_9ROSI</name>
<comment type="caution">
    <text evidence="2">The sequence shown here is derived from an EMBL/GenBank/DDBJ whole genome shotgun (WGS) entry which is preliminary data.</text>
</comment>
<feature type="compositionally biased region" description="Polar residues" evidence="1">
    <location>
        <begin position="20"/>
        <end position="32"/>
    </location>
</feature>
<accession>A0AAV5HDM3</accession>
<protein>
    <submittedName>
        <fullName evidence="2">Uncharacterized protein</fullName>
    </submittedName>
</protein>
<dbReference type="EMBL" id="BPVZ01000001">
    <property type="protein sequence ID" value="GKU86913.1"/>
    <property type="molecule type" value="Genomic_DNA"/>
</dbReference>
<evidence type="ECO:0000313" key="3">
    <source>
        <dbReference type="Proteomes" id="UP001054252"/>
    </source>
</evidence>
<keyword evidence="3" id="KW-1185">Reference proteome</keyword>
<evidence type="ECO:0000313" key="2">
    <source>
        <dbReference type="EMBL" id="GKU86913.1"/>
    </source>
</evidence>
<gene>
    <name evidence="2" type="ORF">SLEP1_g1382</name>
</gene>